<keyword evidence="4 6" id="KW-1133">Transmembrane helix</keyword>
<evidence type="ECO:0000256" key="5">
    <source>
        <dbReference type="ARBA" id="ARBA00023136"/>
    </source>
</evidence>
<comment type="similarity">
    <text evidence="2">Belongs to the TMEM86 family.</text>
</comment>
<dbReference type="AlphaFoldDB" id="A0A7C1FTW3"/>
<dbReference type="Pfam" id="PF07947">
    <property type="entry name" value="YhhN"/>
    <property type="match status" value="1"/>
</dbReference>
<evidence type="ECO:0000256" key="2">
    <source>
        <dbReference type="ARBA" id="ARBA00007375"/>
    </source>
</evidence>
<dbReference type="GO" id="GO:0016787">
    <property type="term" value="F:hydrolase activity"/>
    <property type="evidence" value="ECO:0007669"/>
    <property type="project" value="TreeGrafter"/>
</dbReference>
<dbReference type="PANTHER" id="PTHR31885">
    <property type="entry name" value="GH04784P"/>
    <property type="match status" value="1"/>
</dbReference>
<dbReference type="InterPro" id="IPR012506">
    <property type="entry name" value="TMEM86B-like"/>
</dbReference>
<proteinExistence type="inferred from homology"/>
<reference evidence="7" key="1">
    <citation type="journal article" date="2020" name="mSystems">
        <title>Genome- and Community-Level Interaction Insights into Carbon Utilization and Element Cycling Functions of Hydrothermarchaeota in Hydrothermal Sediment.</title>
        <authorList>
            <person name="Zhou Z."/>
            <person name="Liu Y."/>
            <person name="Xu W."/>
            <person name="Pan J."/>
            <person name="Luo Z.H."/>
            <person name="Li M."/>
        </authorList>
    </citation>
    <scope>NUCLEOTIDE SEQUENCE [LARGE SCALE GENOMIC DNA]</scope>
    <source>
        <strain evidence="7">SpSt-289</strain>
    </source>
</reference>
<evidence type="ECO:0000313" key="7">
    <source>
        <dbReference type="EMBL" id="HDX33180.1"/>
    </source>
</evidence>
<evidence type="ECO:0000256" key="6">
    <source>
        <dbReference type="SAM" id="Phobius"/>
    </source>
</evidence>
<organism evidence="7">
    <name type="scientific">Caldilinea aerophila</name>
    <dbReference type="NCBI Taxonomy" id="133453"/>
    <lineage>
        <taxon>Bacteria</taxon>
        <taxon>Bacillati</taxon>
        <taxon>Chloroflexota</taxon>
        <taxon>Caldilineae</taxon>
        <taxon>Caldilineales</taxon>
        <taxon>Caldilineaceae</taxon>
        <taxon>Caldilinea</taxon>
    </lineage>
</organism>
<comment type="subcellular location">
    <subcellularLocation>
        <location evidence="1">Membrane</location>
        <topology evidence="1">Multi-pass membrane protein</topology>
    </subcellularLocation>
</comment>
<comment type="caution">
    <text evidence="7">The sequence shown here is derived from an EMBL/GenBank/DDBJ whole genome shotgun (WGS) entry which is preliminary data.</text>
</comment>
<sequence length="217" mass="24084">MLTSFAFSAAAICSGIAYIWAAYAGSPLLRYLFKPLSTALILLTALTLPEPVSHLYRILIAVGLLFSLAGDIFLMLPGDFFLWGLVSFLVAHVFFVAAFLEQTGLQIHGHLLILFTLYGALLLYLLWPHVSALRLPVLVYALVLLLMGWQASERWWSVHSASALLAMVGALLFIASDSILALDKFRAPIPHRDLLIMSSYYAALMCIAWSVHRFEQI</sequence>
<feature type="transmembrane region" description="Helical" evidence="6">
    <location>
        <begin position="133"/>
        <end position="151"/>
    </location>
</feature>
<feature type="transmembrane region" description="Helical" evidence="6">
    <location>
        <begin position="107"/>
        <end position="127"/>
    </location>
</feature>
<evidence type="ECO:0000256" key="3">
    <source>
        <dbReference type="ARBA" id="ARBA00022692"/>
    </source>
</evidence>
<dbReference type="PANTHER" id="PTHR31885:SF6">
    <property type="entry name" value="GH04784P"/>
    <property type="match status" value="1"/>
</dbReference>
<evidence type="ECO:0000256" key="1">
    <source>
        <dbReference type="ARBA" id="ARBA00004141"/>
    </source>
</evidence>
<feature type="transmembrane region" description="Helical" evidence="6">
    <location>
        <begin position="194"/>
        <end position="211"/>
    </location>
</feature>
<dbReference type="GO" id="GO:0016020">
    <property type="term" value="C:membrane"/>
    <property type="evidence" value="ECO:0007669"/>
    <property type="project" value="UniProtKB-SubCell"/>
</dbReference>
<feature type="transmembrane region" description="Helical" evidence="6">
    <location>
        <begin position="163"/>
        <end position="182"/>
    </location>
</feature>
<accession>A0A7C1FTW3</accession>
<protein>
    <submittedName>
        <fullName evidence="7">Lysoplasmalogenase</fullName>
    </submittedName>
</protein>
<feature type="transmembrane region" description="Helical" evidence="6">
    <location>
        <begin position="55"/>
        <end position="74"/>
    </location>
</feature>
<keyword evidence="5 6" id="KW-0472">Membrane</keyword>
<name>A0A7C1FTW3_9CHLR</name>
<evidence type="ECO:0000256" key="4">
    <source>
        <dbReference type="ARBA" id="ARBA00022989"/>
    </source>
</evidence>
<feature type="transmembrane region" description="Helical" evidence="6">
    <location>
        <begin position="80"/>
        <end position="100"/>
    </location>
</feature>
<keyword evidence="3 6" id="KW-0812">Transmembrane</keyword>
<gene>
    <name evidence="7" type="ORF">ENQ20_17070</name>
</gene>
<dbReference type="EMBL" id="DSMG01000177">
    <property type="protein sequence ID" value="HDX33180.1"/>
    <property type="molecule type" value="Genomic_DNA"/>
</dbReference>